<dbReference type="EMBL" id="BSXN01003897">
    <property type="protein sequence ID" value="GME80184.1"/>
    <property type="molecule type" value="Genomic_DNA"/>
</dbReference>
<reference evidence="2" key="1">
    <citation type="submission" date="2023-04" db="EMBL/GenBank/DDBJ databases">
        <title>Candida boidinii NBRC 10035.</title>
        <authorList>
            <person name="Ichikawa N."/>
            <person name="Sato H."/>
            <person name="Tonouchi N."/>
        </authorList>
    </citation>
    <scope>NUCLEOTIDE SEQUENCE</scope>
    <source>
        <strain evidence="2">NBRC 10035</strain>
    </source>
</reference>
<gene>
    <name evidence="2" type="ORF">Cboi02_000633500</name>
</gene>
<keyword evidence="1" id="KW-0256">Endoplasmic reticulum</keyword>
<comment type="catalytic activity">
    <reaction evidence="1">
        <text>N(4)-(alpha-D-Glc-(1-&gt;2)-alpha-D-Glc-(1-&gt;3)-alpha-D-Glc-(1-&gt;3)-alpha-D-Man-(1-&gt;2)-alpha-D-Man-(1-&gt;2)-alpha-D-Man-(1-&gt;3)-[alpha-D-Man-(1-&gt;2)-alpha-D-Man-(1-&gt;3)-[alpha-D-Man-(1-&gt;2)-alpha-D-Man-(1-&gt;6)]-alpha-D-Man-(1-&gt;6)]-beta-D-Man-(1-&gt;4)-beta-D-GlcNAc-(1-&gt;4)-beta-D-GlcNAc)-L-asparaginyl-[protein] + H2O = N(4)-(alpha-D-Glc-(1-&gt;3)-alpha-D-Glc-(1-&gt;3)-alpha-D-Man-(1-&gt;2)-alpha-D-Man-(1-&gt;2)-alpha-D-Man-(1-&gt;3)-[alpha-D-Man-(1-&gt;2)-alpha-D-Man-(1-&gt;3)-[alpha-D-Man-(1-&gt;2)-alpha-D-Man-(1-&gt;6)]-alpha-D-Man-(1-&gt;6)]-beta-D-Man-(1-&gt;4)-beta-D-GlcNAc-(1-&gt;4)-beta-D-GlcNAc)-L-asparaginyl-[protein] + beta-D-glucose</text>
        <dbReference type="Rhea" id="RHEA:55988"/>
        <dbReference type="Rhea" id="RHEA-COMP:12806"/>
        <dbReference type="Rhea" id="RHEA-COMP:14355"/>
        <dbReference type="ChEBI" id="CHEBI:15377"/>
        <dbReference type="ChEBI" id="CHEBI:15903"/>
        <dbReference type="ChEBI" id="CHEBI:59082"/>
        <dbReference type="ChEBI" id="CHEBI:132537"/>
        <dbReference type="EC" id="3.2.1.106"/>
    </reaction>
</comment>
<dbReference type="GO" id="GO:0009311">
    <property type="term" value="P:oligosaccharide metabolic process"/>
    <property type="evidence" value="ECO:0007669"/>
    <property type="project" value="UniProtKB-UniRule"/>
</dbReference>
<name>A0A9W6WKI5_CANBO</name>
<dbReference type="InterPro" id="IPR008928">
    <property type="entry name" value="6-hairpin_glycosidase_sf"/>
</dbReference>
<dbReference type="GO" id="GO:0004573">
    <property type="term" value="F:Glc3Man9GlcNAc2 oligosaccharide glucosidase activity"/>
    <property type="evidence" value="ECO:0007669"/>
    <property type="project" value="UniProtKB-UniRule"/>
</dbReference>
<accession>A0A9W6WKI5</accession>
<sequence>MNGISAMSIHRQFLERVFQKLLLNFTWWVNIKDSDGNGVFEGGFLGLDNIGVFNRSEPLPTGGSLEQTDATGWMAFFSLQMLNIALELAKENPVYEDIASKFFEHYLLIADAMSFQSARVNEDRKGKTTNESLWSETDQFFYDAITWGDNHKQKLPVRSLVGLIPLYASLTLEPEILKRFPNFTKRLDWLVENKQYLIKRNIGCMNVKGSGDRLLLSLVSKDRLLAILSKMFDEDEFLSNYEF</sequence>
<comment type="similarity">
    <text evidence="1">Belongs to the glycosyl hydrolase 63 family.</text>
</comment>
<organism evidence="2 3">
    <name type="scientific">Candida boidinii</name>
    <name type="common">Yeast</name>
    <dbReference type="NCBI Taxonomy" id="5477"/>
    <lineage>
        <taxon>Eukaryota</taxon>
        <taxon>Fungi</taxon>
        <taxon>Dikarya</taxon>
        <taxon>Ascomycota</taxon>
        <taxon>Saccharomycotina</taxon>
        <taxon>Pichiomycetes</taxon>
        <taxon>Pichiales</taxon>
        <taxon>Pichiaceae</taxon>
        <taxon>Ogataea</taxon>
        <taxon>Ogataea/Candida clade</taxon>
    </lineage>
</organism>
<dbReference type="GO" id="GO:0005789">
    <property type="term" value="C:endoplasmic reticulum membrane"/>
    <property type="evidence" value="ECO:0007669"/>
    <property type="project" value="UniProtKB-SubCell"/>
</dbReference>
<dbReference type="PANTHER" id="PTHR10412:SF10">
    <property type="entry name" value="GLYCOSYL HYDROLASE FAMILY 63 C-TERMINAL DOMAIN-CONTAINING PROTEIN"/>
    <property type="match status" value="1"/>
</dbReference>
<protein>
    <recommendedName>
        <fullName evidence="1">Mannosyl-oligosaccharide glucosidase</fullName>
        <ecNumber evidence="1">3.2.1.106</ecNumber>
    </recommendedName>
    <alternativeName>
        <fullName evidence="1">Glucosidase I</fullName>
    </alternativeName>
</protein>
<evidence type="ECO:0000313" key="2">
    <source>
        <dbReference type="EMBL" id="GME80184.1"/>
    </source>
</evidence>
<keyword evidence="1" id="KW-0326">Glycosidase</keyword>
<dbReference type="AlphaFoldDB" id="A0A9W6WKI5"/>
<keyword evidence="1" id="KW-0325">Glycoprotein</keyword>
<dbReference type="GO" id="GO:0006487">
    <property type="term" value="P:protein N-linked glycosylation"/>
    <property type="evidence" value="ECO:0007669"/>
    <property type="project" value="UniProtKB-UniRule"/>
</dbReference>
<dbReference type="Gene3D" id="1.50.10.10">
    <property type="match status" value="1"/>
</dbReference>
<dbReference type="InterPro" id="IPR012341">
    <property type="entry name" value="6hp_glycosidase-like_sf"/>
</dbReference>
<keyword evidence="1" id="KW-0378">Hydrolase</keyword>
<keyword evidence="3" id="KW-1185">Reference proteome</keyword>
<comment type="pathway">
    <text evidence="1">Glycan metabolism; N-glycan degradation.</text>
</comment>
<comment type="subcellular location">
    <subcellularLocation>
        <location evidence="1">Endoplasmic reticulum membrane</location>
        <topology evidence="1">Single-pass type II membrane protein</topology>
    </subcellularLocation>
</comment>
<dbReference type="EC" id="3.2.1.106" evidence="1"/>
<evidence type="ECO:0000256" key="1">
    <source>
        <dbReference type="RuleBase" id="RU369107"/>
    </source>
</evidence>
<comment type="caution">
    <text evidence="2">The sequence shown here is derived from an EMBL/GenBank/DDBJ whole genome shotgun (WGS) entry which is preliminary data.</text>
</comment>
<dbReference type="SUPFAM" id="SSF48208">
    <property type="entry name" value="Six-hairpin glycosidases"/>
    <property type="match status" value="1"/>
</dbReference>
<evidence type="ECO:0000313" key="3">
    <source>
        <dbReference type="Proteomes" id="UP001165120"/>
    </source>
</evidence>
<dbReference type="InterPro" id="IPR004888">
    <property type="entry name" value="Glycoside_hydrolase_63"/>
</dbReference>
<dbReference type="PANTHER" id="PTHR10412">
    <property type="entry name" value="MANNOSYL-OLIGOSACCHARIDE GLUCOSIDASE"/>
    <property type="match status" value="1"/>
</dbReference>
<comment type="function">
    <text evidence="1">Cleaves the distal alpha 1,2-linked glucose residue from the Glc(3)Man(9)GlcNAc(2) oligosaccharide precursor.</text>
</comment>
<proteinExistence type="inferred from homology"/>
<dbReference type="Proteomes" id="UP001165120">
    <property type="component" value="Unassembled WGS sequence"/>
</dbReference>